<keyword evidence="1" id="KW-0175">Coiled coil</keyword>
<feature type="compositionally biased region" description="Basic residues" evidence="2">
    <location>
        <begin position="202"/>
        <end position="213"/>
    </location>
</feature>
<protein>
    <submittedName>
        <fullName evidence="3">Uncharacterized protein</fullName>
    </submittedName>
</protein>
<evidence type="ECO:0000313" key="3">
    <source>
        <dbReference type="EMBL" id="MBP1046508.1"/>
    </source>
</evidence>
<feature type="region of interest" description="Disordered" evidence="2">
    <location>
        <begin position="193"/>
        <end position="221"/>
    </location>
</feature>
<evidence type="ECO:0000256" key="1">
    <source>
        <dbReference type="SAM" id="Coils"/>
    </source>
</evidence>
<name>A0ABS4CK03_9ENTE</name>
<sequence>MNEAFDVFFHQRAIPDHFGTTIVEQESVEELAVECEAIYSRVTGKDLSLTEGDDLLKQLQHSQNYHHHLEIQFFQVQLDEEALLDELKELFPQFVWVKMAEEIEDEFSTYACEFIPLAFRAETEAEQQPIVFNLKASLQQMNGELKQSISEQVENHLHKILSDEEDTSFSVGELSFPVDVTVAPPSVPEVVEEPVSREVSKKTKAAKPSRRTPKVQEVSEHPVVRSEENEVVFLKESLKREKASKERVRVAKEKLEQELLAIENNLLVSGLKRFKKNRKIKVDEEDWYKPVKIDLIHYDDLYKKAKFIEQSWKLNKELVTITEKMTVTNNELTYERERVERIKNSVSEMDLQSMMEQCHLINNRVRINRGFFFLIKPHVKLYQIDYEQLERISAFFDIIQTENRLLEQIILKS</sequence>
<organism evidence="3 4">
    <name type="scientific">Enterococcus larvae</name>
    <dbReference type="NCBI Taxonomy" id="2794352"/>
    <lineage>
        <taxon>Bacteria</taxon>
        <taxon>Bacillati</taxon>
        <taxon>Bacillota</taxon>
        <taxon>Bacilli</taxon>
        <taxon>Lactobacillales</taxon>
        <taxon>Enterococcaceae</taxon>
        <taxon>Enterococcus</taxon>
    </lineage>
</organism>
<feature type="coiled-coil region" evidence="1">
    <location>
        <begin position="224"/>
        <end position="265"/>
    </location>
</feature>
<keyword evidence="4" id="KW-1185">Reference proteome</keyword>
<evidence type="ECO:0000313" key="4">
    <source>
        <dbReference type="Proteomes" id="UP000673375"/>
    </source>
</evidence>
<dbReference type="Proteomes" id="UP000673375">
    <property type="component" value="Unassembled WGS sequence"/>
</dbReference>
<accession>A0ABS4CK03</accession>
<comment type="caution">
    <text evidence="3">The sequence shown here is derived from an EMBL/GenBank/DDBJ whole genome shotgun (WGS) entry which is preliminary data.</text>
</comment>
<reference evidence="3 4" key="1">
    <citation type="submission" date="2020-12" db="EMBL/GenBank/DDBJ databases">
        <title>Vagococcus allomyrinae sp. nov. and Enterococcus lavae sp. nov., isolated from the larvae of Allomyrina dichotoma.</title>
        <authorList>
            <person name="Lee S.D."/>
        </authorList>
    </citation>
    <scope>NUCLEOTIDE SEQUENCE [LARGE SCALE GENOMIC DNA]</scope>
    <source>
        <strain evidence="3 4">BWM-S5</strain>
    </source>
</reference>
<proteinExistence type="predicted"/>
<gene>
    <name evidence="3" type="ORF">I6N96_09440</name>
</gene>
<dbReference type="EMBL" id="JAEDXU010000004">
    <property type="protein sequence ID" value="MBP1046508.1"/>
    <property type="molecule type" value="Genomic_DNA"/>
</dbReference>
<dbReference type="RefSeq" id="WP_209557326.1">
    <property type="nucleotide sequence ID" value="NZ_JAEDXU010000004.1"/>
</dbReference>
<evidence type="ECO:0000256" key="2">
    <source>
        <dbReference type="SAM" id="MobiDB-lite"/>
    </source>
</evidence>